<sequence>MSNVTGKLSNRVMNMKFMKFSNDDASTTSADSSRSASVNSRTNNSKFHDNSEWYTTNSTVTNNDPKKKITKKFLKKKPMMNKVVTSNVSFTTLKQGKTVADEDTIHMKTLNKGRMVFGDKKRTAEEEKLQENENDDDDYELDKMFKASLKKNKKSKK</sequence>
<gene>
    <name evidence="2" type="primary">KAFR0F00770</name>
    <name evidence="2" type="ORF">KAFR_0F00770</name>
</gene>
<dbReference type="RefSeq" id="XP_003957809.1">
    <property type="nucleotide sequence ID" value="XM_003957760.1"/>
</dbReference>
<dbReference type="InParanoid" id="H2AWC4"/>
<dbReference type="Pfam" id="PF10175">
    <property type="entry name" value="MPP6"/>
    <property type="match status" value="1"/>
</dbReference>
<reference evidence="2 3" key="1">
    <citation type="journal article" date="2011" name="Proc. Natl. Acad. Sci. U.S.A.">
        <title>Evolutionary erosion of yeast sex chromosomes by mating-type switching accidents.</title>
        <authorList>
            <person name="Gordon J.L."/>
            <person name="Armisen D."/>
            <person name="Proux-Wera E."/>
            <person name="Oheigeartaigh S.S."/>
            <person name="Byrne K.P."/>
            <person name="Wolfe K.H."/>
        </authorList>
    </citation>
    <scope>NUCLEOTIDE SEQUENCE [LARGE SCALE GENOMIC DNA]</scope>
    <source>
        <strain evidence="3">ATCC 22294 / BCRC 22015 / CBS 2517 / CECT 1963 / NBRC 1671 / NRRL Y-8276</strain>
    </source>
</reference>
<proteinExistence type="predicted"/>
<feature type="compositionally biased region" description="Low complexity" evidence="1">
    <location>
        <begin position="23"/>
        <end position="45"/>
    </location>
</feature>
<evidence type="ECO:0000313" key="3">
    <source>
        <dbReference type="Proteomes" id="UP000005220"/>
    </source>
</evidence>
<dbReference type="OrthoDB" id="4084022at2759"/>
<dbReference type="KEGG" id="kaf:KAFR_0F00770"/>
<dbReference type="eggNOG" id="ENOG502SFA3">
    <property type="taxonomic scope" value="Eukaryota"/>
</dbReference>
<dbReference type="STRING" id="1071382.H2AWC4"/>
<dbReference type="GeneID" id="13884142"/>
<dbReference type="HOGENOM" id="CLU_132767_0_0_1"/>
<evidence type="ECO:0000313" key="2">
    <source>
        <dbReference type="EMBL" id="CCF58674.1"/>
    </source>
</evidence>
<organism evidence="2 3">
    <name type="scientific">Kazachstania africana (strain ATCC 22294 / BCRC 22015 / CBS 2517 / CECT 1963 / NBRC 1671 / NRRL Y-8276)</name>
    <name type="common">Yeast</name>
    <name type="synonym">Kluyveromyces africanus</name>
    <dbReference type="NCBI Taxonomy" id="1071382"/>
    <lineage>
        <taxon>Eukaryota</taxon>
        <taxon>Fungi</taxon>
        <taxon>Dikarya</taxon>
        <taxon>Ascomycota</taxon>
        <taxon>Saccharomycotina</taxon>
        <taxon>Saccharomycetes</taxon>
        <taxon>Saccharomycetales</taxon>
        <taxon>Saccharomycetaceae</taxon>
        <taxon>Kazachstania</taxon>
    </lineage>
</organism>
<dbReference type="EMBL" id="HE650826">
    <property type="protein sequence ID" value="CCF58674.1"/>
    <property type="molecule type" value="Genomic_DNA"/>
</dbReference>
<feature type="region of interest" description="Disordered" evidence="1">
    <location>
        <begin position="23"/>
        <end position="65"/>
    </location>
</feature>
<dbReference type="Proteomes" id="UP000005220">
    <property type="component" value="Chromosome 6"/>
</dbReference>
<feature type="compositionally biased region" description="Polar residues" evidence="1">
    <location>
        <begin position="52"/>
        <end position="63"/>
    </location>
</feature>
<keyword evidence="3" id="KW-1185">Reference proteome</keyword>
<dbReference type="AlphaFoldDB" id="H2AWC4"/>
<name>H2AWC4_KAZAF</name>
<evidence type="ECO:0000256" key="1">
    <source>
        <dbReference type="SAM" id="MobiDB-lite"/>
    </source>
</evidence>
<protein>
    <submittedName>
        <fullName evidence="2">Uncharacterized protein</fullName>
    </submittedName>
</protein>
<dbReference type="FunCoup" id="H2AWC4">
    <property type="interactions" value="205"/>
</dbReference>
<accession>H2AWC4</accession>